<dbReference type="Proteomes" id="UP000004633">
    <property type="component" value="Unassembled WGS sequence"/>
</dbReference>
<dbReference type="EMBL" id="AECV01000001">
    <property type="protein sequence ID" value="EFW30561.1"/>
    <property type="molecule type" value="Genomic_DNA"/>
</dbReference>
<dbReference type="Gene3D" id="1.10.150.240">
    <property type="entry name" value="Putative phosphatase, domain 2"/>
    <property type="match status" value="1"/>
</dbReference>
<evidence type="ECO:0000313" key="2">
    <source>
        <dbReference type="Proteomes" id="UP000004633"/>
    </source>
</evidence>
<dbReference type="SFLD" id="SFLDS00003">
    <property type="entry name" value="Haloacid_Dehalogenase"/>
    <property type="match status" value="1"/>
</dbReference>
<comment type="caution">
    <text evidence="1">The sequence shown here is derived from an EMBL/GenBank/DDBJ whole genome shotgun (WGS) entry which is preliminary data.</text>
</comment>
<dbReference type="InterPro" id="IPR041492">
    <property type="entry name" value="HAD_2"/>
</dbReference>
<dbReference type="SFLD" id="SFLDG01129">
    <property type="entry name" value="C1.5:_HAD__Beta-PGM__Phosphata"/>
    <property type="match status" value="1"/>
</dbReference>
<evidence type="ECO:0000313" key="1">
    <source>
        <dbReference type="EMBL" id="EFW30561.1"/>
    </source>
</evidence>
<proteinExistence type="predicted"/>
<dbReference type="GO" id="GO:0006281">
    <property type="term" value="P:DNA repair"/>
    <property type="evidence" value="ECO:0007669"/>
    <property type="project" value="TreeGrafter"/>
</dbReference>
<dbReference type="SFLD" id="SFLDG01135">
    <property type="entry name" value="C1.5.6:_HAD__Beta-PGM__Phospha"/>
    <property type="match status" value="1"/>
</dbReference>
<dbReference type="HOGENOM" id="CLU_045011_19_1_9"/>
<dbReference type="RefSeq" id="WP_009348849.1">
    <property type="nucleotide sequence ID" value="NZ_GL638127.1"/>
</dbReference>
<dbReference type="AlphaFoldDB" id="E7MZP7"/>
<reference evidence="1 2" key="1">
    <citation type="submission" date="2010-08" db="EMBL/GenBank/DDBJ databases">
        <authorList>
            <person name="Weinstock G."/>
            <person name="Sodergren E."/>
            <person name="Clifton S."/>
            <person name="Fulton L."/>
            <person name="Fulton B."/>
            <person name="Courtney L."/>
            <person name="Fronick C."/>
            <person name="Harrison M."/>
            <person name="Strong C."/>
            <person name="Farmer C."/>
            <person name="Delahaunty K."/>
            <person name="Markovic C."/>
            <person name="Hall O."/>
            <person name="Minx P."/>
            <person name="Tomlinson C."/>
            <person name="Mitreva M."/>
            <person name="Hou S."/>
            <person name="Chen J."/>
            <person name="Wollam A."/>
            <person name="Pepin K.H."/>
            <person name="Johnson M."/>
            <person name="Bhonagiri V."/>
            <person name="Zhang X."/>
            <person name="Suruliraj S."/>
            <person name="Warren W."/>
            <person name="Chinwalla A."/>
            <person name="Mardis E.R."/>
            <person name="Wilson R.K."/>
        </authorList>
    </citation>
    <scope>NUCLEOTIDE SEQUENCE [LARGE SCALE GENOMIC DNA]</scope>
    <source>
        <strain evidence="1 2">F0399</strain>
    </source>
</reference>
<dbReference type="Gene3D" id="3.40.50.1000">
    <property type="entry name" value="HAD superfamily/HAD-like"/>
    <property type="match status" value="1"/>
</dbReference>
<dbReference type="InterPro" id="IPR023214">
    <property type="entry name" value="HAD_sf"/>
</dbReference>
<dbReference type="InterPro" id="IPR023198">
    <property type="entry name" value="PGP-like_dom2"/>
</dbReference>
<organism evidence="1 2">
    <name type="scientific">Selenomonas artemidis F0399</name>
    <dbReference type="NCBI Taxonomy" id="749551"/>
    <lineage>
        <taxon>Bacteria</taxon>
        <taxon>Bacillati</taxon>
        <taxon>Bacillota</taxon>
        <taxon>Negativicutes</taxon>
        <taxon>Selenomonadales</taxon>
        <taxon>Selenomonadaceae</taxon>
        <taxon>Selenomonas</taxon>
    </lineage>
</organism>
<dbReference type="GO" id="GO:0005829">
    <property type="term" value="C:cytosol"/>
    <property type="evidence" value="ECO:0007669"/>
    <property type="project" value="TreeGrafter"/>
</dbReference>
<dbReference type="GO" id="GO:0008967">
    <property type="term" value="F:phosphoglycolate phosphatase activity"/>
    <property type="evidence" value="ECO:0007669"/>
    <property type="project" value="TreeGrafter"/>
</dbReference>
<keyword evidence="2" id="KW-1185">Reference proteome</keyword>
<accession>E7MZP7</accession>
<gene>
    <name evidence="1" type="ORF">HMPREF9555_00189</name>
</gene>
<dbReference type="NCBIfam" id="TIGR01509">
    <property type="entry name" value="HAD-SF-IA-v3"/>
    <property type="match status" value="1"/>
</dbReference>
<dbReference type="InterPro" id="IPR006439">
    <property type="entry name" value="HAD-SF_hydro_IA"/>
</dbReference>
<dbReference type="Pfam" id="PF13419">
    <property type="entry name" value="HAD_2"/>
    <property type="match status" value="1"/>
</dbReference>
<dbReference type="SUPFAM" id="SSF56784">
    <property type="entry name" value="HAD-like"/>
    <property type="match status" value="1"/>
</dbReference>
<dbReference type="PANTHER" id="PTHR43434">
    <property type="entry name" value="PHOSPHOGLYCOLATE PHOSPHATASE"/>
    <property type="match status" value="1"/>
</dbReference>
<sequence>MHCQAAVFDLDGTLVDSLADLADAANAMLASYGFRTHDVGAYCYFVGDGSRKLIERILPEERSRDAAFVDEAMARYKDCYAERLLHRTQLYDGIPEMLEELRRRNIPMAICTNKHQSAADAIVEALFPKNMFQEVIGDRRGLPRKPDPQKVLHIARRMGVSPASTAYFGDTAVDMDTAHNAGALAVGVLWGFRPQQELTAHGAQILLSHPRELFQKLTFCAQDIV</sequence>
<dbReference type="InterPro" id="IPR050155">
    <property type="entry name" value="HAD-like_hydrolase_sf"/>
</dbReference>
<name>E7MZP7_9FIRM</name>
<dbReference type="PANTHER" id="PTHR43434:SF1">
    <property type="entry name" value="PHOSPHOGLYCOLATE PHOSPHATASE"/>
    <property type="match status" value="1"/>
</dbReference>
<dbReference type="NCBIfam" id="TIGR01549">
    <property type="entry name" value="HAD-SF-IA-v1"/>
    <property type="match status" value="1"/>
</dbReference>
<dbReference type="STRING" id="749551.HMPREF9555_00189"/>
<protein>
    <submittedName>
        <fullName evidence="1">Putative phosphoglycolate phosphatase, bacterial</fullName>
    </submittedName>
</protein>
<dbReference type="InterPro" id="IPR036412">
    <property type="entry name" value="HAD-like_sf"/>
</dbReference>
<dbReference type="PRINTS" id="PR00413">
    <property type="entry name" value="HADHALOGNASE"/>
</dbReference>